<dbReference type="RefSeq" id="WP_124950613.1">
    <property type="nucleotide sequence ID" value="NZ_RRCM01000001.1"/>
</dbReference>
<keyword evidence="1" id="KW-0067">ATP-binding</keyword>
<dbReference type="AlphaFoldDB" id="A0A3P3Q3A4"/>
<name>A0A3P3Q3A4_9FIRM</name>
<proteinExistence type="predicted"/>
<dbReference type="Proteomes" id="UP000276982">
    <property type="component" value="Unassembled WGS sequence"/>
</dbReference>
<evidence type="ECO:0000313" key="2">
    <source>
        <dbReference type="Proteomes" id="UP000276982"/>
    </source>
</evidence>
<evidence type="ECO:0000313" key="1">
    <source>
        <dbReference type="EMBL" id="RRJ15706.1"/>
    </source>
</evidence>
<dbReference type="GO" id="GO:0005524">
    <property type="term" value="F:ATP binding"/>
    <property type="evidence" value="ECO:0007669"/>
    <property type="project" value="UniProtKB-KW"/>
</dbReference>
<keyword evidence="1" id="KW-0547">Nucleotide-binding</keyword>
<organism evidence="1 2">
    <name type="scientific">Lachnoanaerobaculum orale</name>
    <dbReference type="NCBI Taxonomy" id="979627"/>
    <lineage>
        <taxon>Bacteria</taxon>
        <taxon>Bacillati</taxon>
        <taxon>Bacillota</taxon>
        <taxon>Clostridia</taxon>
        <taxon>Lachnospirales</taxon>
        <taxon>Lachnospiraceae</taxon>
        <taxon>Lachnoanaerobaculum</taxon>
    </lineage>
</organism>
<dbReference type="InterPro" id="IPR027417">
    <property type="entry name" value="P-loop_NTPase"/>
</dbReference>
<dbReference type="EMBL" id="RRCM01000001">
    <property type="protein sequence ID" value="RRJ15706.1"/>
    <property type="molecule type" value="Genomic_DNA"/>
</dbReference>
<dbReference type="PANTHER" id="PTHR40396:SF1">
    <property type="entry name" value="ATPASE AAA-TYPE CORE DOMAIN-CONTAINING PROTEIN"/>
    <property type="match status" value="1"/>
</dbReference>
<gene>
    <name evidence="1" type="ORF">EHW90_01265</name>
</gene>
<accession>A0A3P3Q3A4</accession>
<keyword evidence="2" id="KW-1185">Reference proteome</keyword>
<protein>
    <submittedName>
        <fullName evidence="1">ATP-binding protein</fullName>
    </submittedName>
</protein>
<sequence length="390" mass="44536">MIVMYVKLKNICAFDDFHADFSYPKKIVNSSIEREYLPGFPNFRYKKVNILLGTNASGKTSFGKILMYIFNFMKRKELLNITDRISDNKKESVFSIDYVSDKNTLSSLEVIIPPEEGEYSIERCQISLKCVNIKKGDSYEKCVERMKNGKEVEAFEGLEALEKVSKSSGLGWNFTYPMDSNYYIRDIKVDDLENELYLKVLKNVLMTLDNSIIDIKKVDSIEHTYAIVMNNNNLIIQEGKVLDPNNILSSGTKAGIEISGFLTALMEHRNGFYYCDEKFSYIHSDIEKAILSVMISKLGDGEQLFFTTHNLDITDMDLPKHSFMFMRKENIGGKFIISCESVSNRLKKATDSVRNAVDNDIFAVAPRIELIYDLAYGDNDIDDVLDEDVG</sequence>
<dbReference type="Gene3D" id="3.40.50.300">
    <property type="entry name" value="P-loop containing nucleotide triphosphate hydrolases"/>
    <property type="match status" value="1"/>
</dbReference>
<reference evidence="1 2" key="1">
    <citation type="submission" date="2018-11" db="EMBL/GenBank/DDBJ databases">
        <title>Genome sequencing of Lachnoanaerobaculum orale DSM 24553T.</title>
        <authorList>
            <person name="Kook J.-K."/>
            <person name="Park S.-N."/>
            <person name="Lim Y.K."/>
        </authorList>
    </citation>
    <scope>NUCLEOTIDE SEQUENCE [LARGE SCALE GENOMIC DNA]</scope>
    <source>
        <strain evidence="1 2">DSM 24553</strain>
    </source>
</reference>
<dbReference type="SUPFAM" id="SSF52540">
    <property type="entry name" value="P-loop containing nucleoside triphosphate hydrolases"/>
    <property type="match status" value="1"/>
</dbReference>
<dbReference type="PANTHER" id="PTHR40396">
    <property type="entry name" value="ATPASE-LIKE PROTEIN"/>
    <property type="match status" value="1"/>
</dbReference>
<comment type="caution">
    <text evidence="1">The sequence shown here is derived from an EMBL/GenBank/DDBJ whole genome shotgun (WGS) entry which is preliminary data.</text>
</comment>